<evidence type="ECO:0000313" key="2">
    <source>
        <dbReference type="EMBL" id="EKX49738.1"/>
    </source>
</evidence>
<proteinExistence type="predicted"/>
<dbReference type="SUPFAM" id="SSF51206">
    <property type="entry name" value="cAMP-binding domain-like"/>
    <property type="match status" value="1"/>
</dbReference>
<keyword evidence="4" id="KW-1185">Reference proteome</keyword>
<dbReference type="EMBL" id="JH992981">
    <property type="protein sequence ID" value="EKX49738.1"/>
    <property type="molecule type" value="Genomic_DNA"/>
</dbReference>
<reference evidence="4" key="2">
    <citation type="submission" date="2012-11" db="EMBL/GenBank/DDBJ databases">
        <authorList>
            <person name="Kuo A."/>
            <person name="Curtis B.A."/>
            <person name="Tanifuji G."/>
            <person name="Burki F."/>
            <person name="Gruber A."/>
            <person name="Irimia M."/>
            <person name="Maruyama S."/>
            <person name="Arias M.C."/>
            <person name="Ball S.G."/>
            <person name="Gile G.H."/>
            <person name="Hirakawa Y."/>
            <person name="Hopkins J.F."/>
            <person name="Rensing S.A."/>
            <person name="Schmutz J."/>
            <person name="Symeonidi A."/>
            <person name="Elias M."/>
            <person name="Eveleigh R.J."/>
            <person name="Herman E.K."/>
            <person name="Klute M.J."/>
            <person name="Nakayama T."/>
            <person name="Obornik M."/>
            <person name="Reyes-Prieto A."/>
            <person name="Armbrust E.V."/>
            <person name="Aves S.J."/>
            <person name="Beiko R.G."/>
            <person name="Coutinho P."/>
            <person name="Dacks J.B."/>
            <person name="Durnford D.G."/>
            <person name="Fast N.M."/>
            <person name="Green B.R."/>
            <person name="Grisdale C."/>
            <person name="Hempe F."/>
            <person name="Henrissat B."/>
            <person name="Hoppner M.P."/>
            <person name="Ishida K.-I."/>
            <person name="Kim E."/>
            <person name="Koreny L."/>
            <person name="Kroth P.G."/>
            <person name="Liu Y."/>
            <person name="Malik S.-B."/>
            <person name="Maier U.G."/>
            <person name="McRose D."/>
            <person name="Mock T."/>
            <person name="Neilson J.A."/>
            <person name="Onodera N.T."/>
            <person name="Poole A.M."/>
            <person name="Pritham E.J."/>
            <person name="Richards T.A."/>
            <person name="Rocap G."/>
            <person name="Roy S.W."/>
            <person name="Sarai C."/>
            <person name="Schaack S."/>
            <person name="Shirato S."/>
            <person name="Slamovits C.H."/>
            <person name="Spencer D.F."/>
            <person name="Suzuki S."/>
            <person name="Worden A.Z."/>
            <person name="Zauner S."/>
            <person name="Barry K."/>
            <person name="Bell C."/>
            <person name="Bharti A.K."/>
            <person name="Crow J.A."/>
            <person name="Grimwood J."/>
            <person name="Kramer R."/>
            <person name="Lindquist E."/>
            <person name="Lucas S."/>
            <person name="Salamov A."/>
            <person name="McFadden G.I."/>
            <person name="Lane C.E."/>
            <person name="Keeling P.J."/>
            <person name="Gray M.W."/>
            <person name="Grigoriev I.V."/>
            <person name="Archibald J.M."/>
        </authorList>
    </citation>
    <scope>NUCLEOTIDE SEQUENCE</scope>
    <source>
        <strain evidence="4">CCMP2712</strain>
    </source>
</reference>
<dbReference type="PROSITE" id="PS50042">
    <property type="entry name" value="CNMP_BINDING_3"/>
    <property type="match status" value="1"/>
</dbReference>
<dbReference type="Gene3D" id="2.60.120.10">
    <property type="entry name" value="Jelly Rolls"/>
    <property type="match status" value="1"/>
</dbReference>
<dbReference type="HOGENOM" id="CLU_399813_0_0_1"/>
<dbReference type="InterPro" id="IPR018490">
    <property type="entry name" value="cNMP-bd_dom_sf"/>
</dbReference>
<feature type="domain" description="Cyclic nucleotide-binding" evidence="1">
    <location>
        <begin position="39"/>
        <end position="111"/>
    </location>
</feature>
<evidence type="ECO:0000259" key="1">
    <source>
        <dbReference type="PROSITE" id="PS50042"/>
    </source>
</evidence>
<dbReference type="RefSeq" id="XP_005836718.1">
    <property type="nucleotide sequence ID" value="XM_005836661.1"/>
</dbReference>
<name>L1JNT8_GUITC</name>
<evidence type="ECO:0000313" key="3">
    <source>
        <dbReference type="EnsemblProtists" id="EKX49738"/>
    </source>
</evidence>
<dbReference type="InterPro" id="IPR014710">
    <property type="entry name" value="RmlC-like_jellyroll"/>
</dbReference>
<dbReference type="InterPro" id="IPR000595">
    <property type="entry name" value="cNMP-bd_dom"/>
</dbReference>
<dbReference type="Proteomes" id="UP000011087">
    <property type="component" value="Unassembled WGS sequence"/>
</dbReference>
<protein>
    <recommendedName>
        <fullName evidence="1">Cyclic nucleotide-binding domain-containing protein</fullName>
    </recommendedName>
</protein>
<dbReference type="GeneID" id="17306367"/>
<dbReference type="KEGG" id="gtt:GUITHDRAFT_104704"/>
<evidence type="ECO:0000313" key="4">
    <source>
        <dbReference type="Proteomes" id="UP000011087"/>
    </source>
</evidence>
<dbReference type="EnsemblProtists" id="EKX49738">
    <property type="protein sequence ID" value="EKX49738"/>
    <property type="gene ID" value="GUITHDRAFT_104704"/>
</dbReference>
<accession>L1JNT8</accession>
<dbReference type="PaxDb" id="55529-EKX49738"/>
<reference evidence="3" key="3">
    <citation type="submission" date="2015-06" db="UniProtKB">
        <authorList>
            <consortium name="EnsemblProtists"/>
        </authorList>
    </citation>
    <scope>IDENTIFICATION</scope>
</reference>
<dbReference type="AlphaFoldDB" id="L1JNT8"/>
<sequence>MGEGSQNVGSPSLWKNKSDKNAMEKSMIFEMLSRGRGRLLNALNKSDMNKLVEVSEIVDYDRDAEIIADGEDLTDEMLVLMHGCVTGNVKRPGMPPSRFQTRAPGACFGLLETENASLHMVAASEVRMCRISWEDLSSLFLSKSEAKLVLDSAERELAAKTIQRRGPPFNCLSLMETTRLAERCRLRWYHAGEVVYKLPQTSVNDEFVVFVLVAGAVSVEPYPRRDPKSQYYFVVDTPGKLIGCSKKIGEIENLDKIVSTGESCVCTMTLKSLDEFLHFRGSKEINYVSEIRLNTSKMTEVVLSDMLVAQRMTLFSLWEQGDGALKSSLKKLHEFRMSKQNIEDAQSHISPALDLADHAMNEFSKVLNMFSTDFMVDGVDLEDIKIRLLSILSLQTHLAELLPPGIVKAEATRKLQVAARILNDRETHVMELQSKSHPTDFGSLADVTEVLENLPSRIVKLEEMIVKYRETLLQRVPGVQGQKMFENLMIWHERKGKVWALTRELTIKQASLYPLVSRMEEMMEEGSLADSNLDLYYSMSSVREEAQALKSSLRLRLFVLDWTMLQALVLNVPEALESSASFDMIPFVSHCQKITEMYEEHALAKVQATRMVDQVFKDAFSEQTLPATRKGNRRMSLETSLVLKDAAGNELDFKLPQFMEELASWLCTPDPARWEKQARRMQKISQMRS</sequence>
<organism evidence="2">
    <name type="scientific">Guillardia theta (strain CCMP2712)</name>
    <name type="common">Cryptophyte</name>
    <dbReference type="NCBI Taxonomy" id="905079"/>
    <lineage>
        <taxon>Eukaryota</taxon>
        <taxon>Cryptophyceae</taxon>
        <taxon>Pyrenomonadales</taxon>
        <taxon>Geminigeraceae</taxon>
        <taxon>Guillardia</taxon>
    </lineage>
</organism>
<gene>
    <name evidence="2" type="ORF">GUITHDRAFT_104704</name>
</gene>
<reference evidence="2 4" key="1">
    <citation type="journal article" date="2012" name="Nature">
        <title>Algal genomes reveal evolutionary mosaicism and the fate of nucleomorphs.</title>
        <authorList>
            <consortium name="DOE Joint Genome Institute"/>
            <person name="Curtis B.A."/>
            <person name="Tanifuji G."/>
            <person name="Burki F."/>
            <person name="Gruber A."/>
            <person name="Irimia M."/>
            <person name="Maruyama S."/>
            <person name="Arias M.C."/>
            <person name="Ball S.G."/>
            <person name="Gile G.H."/>
            <person name="Hirakawa Y."/>
            <person name="Hopkins J.F."/>
            <person name="Kuo A."/>
            <person name="Rensing S.A."/>
            <person name="Schmutz J."/>
            <person name="Symeonidi A."/>
            <person name="Elias M."/>
            <person name="Eveleigh R.J."/>
            <person name="Herman E.K."/>
            <person name="Klute M.J."/>
            <person name="Nakayama T."/>
            <person name="Obornik M."/>
            <person name="Reyes-Prieto A."/>
            <person name="Armbrust E.V."/>
            <person name="Aves S.J."/>
            <person name="Beiko R.G."/>
            <person name="Coutinho P."/>
            <person name="Dacks J.B."/>
            <person name="Durnford D.G."/>
            <person name="Fast N.M."/>
            <person name="Green B.R."/>
            <person name="Grisdale C.J."/>
            <person name="Hempel F."/>
            <person name="Henrissat B."/>
            <person name="Hoppner M.P."/>
            <person name="Ishida K."/>
            <person name="Kim E."/>
            <person name="Koreny L."/>
            <person name="Kroth P.G."/>
            <person name="Liu Y."/>
            <person name="Malik S.B."/>
            <person name="Maier U.G."/>
            <person name="McRose D."/>
            <person name="Mock T."/>
            <person name="Neilson J.A."/>
            <person name="Onodera N.T."/>
            <person name="Poole A.M."/>
            <person name="Pritham E.J."/>
            <person name="Richards T.A."/>
            <person name="Rocap G."/>
            <person name="Roy S.W."/>
            <person name="Sarai C."/>
            <person name="Schaack S."/>
            <person name="Shirato S."/>
            <person name="Slamovits C.H."/>
            <person name="Spencer D.F."/>
            <person name="Suzuki S."/>
            <person name="Worden A.Z."/>
            <person name="Zauner S."/>
            <person name="Barry K."/>
            <person name="Bell C."/>
            <person name="Bharti A.K."/>
            <person name="Crow J.A."/>
            <person name="Grimwood J."/>
            <person name="Kramer R."/>
            <person name="Lindquist E."/>
            <person name="Lucas S."/>
            <person name="Salamov A."/>
            <person name="McFadden G.I."/>
            <person name="Lane C.E."/>
            <person name="Keeling P.J."/>
            <person name="Gray M.W."/>
            <person name="Grigoriev I.V."/>
            <person name="Archibald J.M."/>
        </authorList>
    </citation>
    <scope>NUCLEOTIDE SEQUENCE</scope>
    <source>
        <strain evidence="2 4">CCMP2712</strain>
    </source>
</reference>